<feature type="region of interest" description="Disordered" evidence="1">
    <location>
        <begin position="221"/>
        <end position="241"/>
    </location>
</feature>
<name>A0ABX8S6D6_9ACTN</name>
<accession>A0ABX8S6D6</accession>
<gene>
    <name evidence="2" type="ORF">KV203_16435</name>
</gene>
<dbReference type="InterPro" id="IPR001128">
    <property type="entry name" value="Cyt_P450"/>
</dbReference>
<protein>
    <submittedName>
        <fullName evidence="2">Cytochrome P450</fullName>
    </submittedName>
</protein>
<evidence type="ECO:0000256" key="1">
    <source>
        <dbReference type="SAM" id="MobiDB-lite"/>
    </source>
</evidence>
<evidence type="ECO:0000313" key="2">
    <source>
        <dbReference type="EMBL" id="QXQ13413.1"/>
    </source>
</evidence>
<sequence length="241" mass="26534">MTSTPSLSMLPRPDISGRALSLGLRFVEHYPSPRRPLAPPPAGSGLRPVPGRPGLPYIGYAPMVYDMIPWTRKMFAEFGPVSWSRMFGSDAVYVLGPEAQEVVWLNRDKAFSNELGFDHFTGPFFRRGLLMLDFDEHLHHRRIMQQAFTRPRLLGYLDMLAPAIAEDLAGWQPSDRFRFYTNAKQMLLLNRPGVSGDLSVWEGWVHVGEYVAEVSAGVAGSGGADGRGDPCGSRVGVGGDG</sequence>
<proteinExistence type="predicted"/>
<dbReference type="Proteomes" id="UP000887023">
    <property type="component" value="Chromosome"/>
</dbReference>
<keyword evidence="3" id="KW-1185">Reference proteome</keyword>
<dbReference type="Pfam" id="PF00067">
    <property type="entry name" value="p450"/>
    <property type="match status" value="1"/>
</dbReference>
<dbReference type="RefSeq" id="WP_218820996.1">
    <property type="nucleotide sequence ID" value="NZ_CP079105.1"/>
</dbReference>
<organism evidence="2 3">
    <name type="scientific">Skermania pinensis</name>
    <dbReference type="NCBI Taxonomy" id="39122"/>
    <lineage>
        <taxon>Bacteria</taxon>
        <taxon>Bacillati</taxon>
        <taxon>Actinomycetota</taxon>
        <taxon>Actinomycetes</taxon>
        <taxon>Mycobacteriales</taxon>
        <taxon>Gordoniaceae</taxon>
        <taxon>Skermania</taxon>
    </lineage>
</organism>
<evidence type="ECO:0000313" key="3">
    <source>
        <dbReference type="Proteomes" id="UP000887023"/>
    </source>
</evidence>
<reference evidence="2" key="1">
    <citation type="submission" date="2021-07" db="EMBL/GenBank/DDBJ databases">
        <title>Candidatus Kaistella beijingensis sp. nov. isolated from a municipal wastewater treatment plant is involved in sludge foaming.</title>
        <authorList>
            <person name="Song Y."/>
            <person name="Liu S.-J."/>
        </authorList>
    </citation>
    <scope>NUCLEOTIDE SEQUENCE</scope>
    <source>
        <strain evidence="2">DSM 43998</strain>
    </source>
</reference>
<dbReference type="EMBL" id="CP079105">
    <property type="protein sequence ID" value="QXQ13413.1"/>
    <property type="molecule type" value="Genomic_DNA"/>
</dbReference>